<sequence length="539" mass="55514">MKLNTMSIPKRIGGGFALVLALLLAVAVIGAIGINSARQALDTYSDQAESALLLKEADSKFETLRRHVSRGDHVNAVQVLNEIKVIISSAQTAITDPALEAELKKLVALLGNYQVGLDAIGKDQSAIEDLAKVGDQISGQMDAIEDRQITALTNLEKQAKDDAALHQAEDIALSALALVLGVAASWVIASGIARPLKAMTQAMEKLAQGDLQAAIPAAEGKDEITAMAQALAVFKSNGQERQRLEDAAKAEMEKRLARQRRVDELTAGFDAKAAELVGAVAGAAGTLSDTATGMSAAADQTSAQATAVAAASTQASTNVETVASAAEELAASISEISRQVAHSNTISRRAADEAKRTDGEVRHLSEAAGRISEVVKLINDIASQTNLLALNATIEAARAGDAGKGFAVVANEVKSLANQTTRATEEIGSQISAVQEQTRAVVSAINTIGQVIEEVSEIAGSIAAAVEQQAAATAEIARNVEQAAAGTAEVNATINGVQQAAADTGSAAGTVLGAARQLSSQAETLRHTVDGFLSAVKQA</sequence>
<feature type="domain" description="HAMP" evidence="6">
    <location>
        <begin position="190"/>
        <end position="243"/>
    </location>
</feature>
<keyword evidence="4" id="KW-0472">Membrane</keyword>
<name>A0ABS5ICQ6_9PROT</name>
<dbReference type="CDD" id="cd06225">
    <property type="entry name" value="HAMP"/>
    <property type="match status" value="1"/>
</dbReference>
<evidence type="ECO:0000259" key="5">
    <source>
        <dbReference type="PROSITE" id="PS50111"/>
    </source>
</evidence>
<feature type="domain" description="Methyl-accepting transducer" evidence="5">
    <location>
        <begin position="283"/>
        <end position="505"/>
    </location>
</feature>
<dbReference type="PANTHER" id="PTHR32089:SF112">
    <property type="entry name" value="LYSOZYME-LIKE PROTEIN-RELATED"/>
    <property type="match status" value="1"/>
</dbReference>
<dbReference type="SUPFAM" id="SSF58104">
    <property type="entry name" value="Methyl-accepting chemotaxis protein (MCP) signaling domain"/>
    <property type="match status" value="1"/>
</dbReference>
<proteinExistence type="inferred from homology"/>
<keyword evidence="8" id="KW-1185">Reference proteome</keyword>
<dbReference type="InterPro" id="IPR004089">
    <property type="entry name" value="MCPsignal_dom"/>
</dbReference>
<reference evidence="7 8" key="1">
    <citation type="submission" date="2021-04" db="EMBL/GenBank/DDBJ databases">
        <title>Magnetospirillum sulfuroxidans sp. nov., a facultative chemolithoautotrophic sulfur-oxidizing alphaproteobacterium isolated from freshwater sediment and proposals for Paramagetospirillum gen. nov., and Magnetospirillaceae fam. nov.</title>
        <authorList>
            <person name="Koziaeva V."/>
            <person name="Geelhoed J.S."/>
            <person name="Sorokin D.Y."/>
            <person name="Grouzdev D.S."/>
        </authorList>
    </citation>
    <scope>NUCLEOTIDE SEQUENCE [LARGE SCALE GENOMIC DNA]</scope>
    <source>
        <strain evidence="7 8">J10</strain>
    </source>
</reference>
<accession>A0ABS5ICQ6</accession>
<comment type="caution">
    <text evidence="7">The sequence shown here is derived from an EMBL/GenBank/DDBJ whole genome shotgun (WGS) entry which is preliminary data.</text>
</comment>
<protein>
    <submittedName>
        <fullName evidence="7">HAMP domain-containing protein</fullName>
    </submittedName>
</protein>
<evidence type="ECO:0000313" key="8">
    <source>
        <dbReference type="Proteomes" id="UP000680714"/>
    </source>
</evidence>
<dbReference type="InterPro" id="IPR003660">
    <property type="entry name" value="HAMP_dom"/>
</dbReference>
<keyword evidence="4" id="KW-0812">Transmembrane</keyword>
<dbReference type="Proteomes" id="UP000680714">
    <property type="component" value="Unassembled WGS sequence"/>
</dbReference>
<dbReference type="SMART" id="SM00304">
    <property type="entry name" value="HAMP"/>
    <property type="match status" value="2"/>
</dbReference>
<dbReference type="EMBL" id="JAGTUF010000009">
    <property type="protein sequence ID" value="MBR9972204.1"/>
    <property type="molecule type" value="Genomic_DNA"/>
</dbReference>
<organism evidence="7 8">
    <name type="scientific">Magnetospirillum sulfuroxidans</name>
    <dbReference type="NCBI Taxonomy" id="611300"/>
    <lineage>
        <taxon>Bacteria</taxon>
        <taxon>Pseudomonadati</taxon>
        <taxon>Pseudomonadota</taxon>
        <taxon>Alphaproteobacteria</taxon>
        <taxon>Rhodospirillales</taxon>
        <taxon>Rhodospirillaceae</taxon>
        <taxon>Magnetospirillum</taxon>
    </lineage>
</organism>
<dbReference type="Pfam" id="PF00015">
    <property type="entry name" value="MCPsignal"/>
    <property type="match status" value="1"/>
</dbReference>
<evidence type="ECO:0000256" key="4">
    <source>
        <dbReference type="SAM" id="Phobius"/>
    </source>
</evidence>
<evidence type="ECO:0000259" key="6">
    <source>
        <dbReference type="PROSITE" id="PS50885"/>
    </source>
</evidence>
<dbReference type="Pfam" id="PF00672">
    <property type="entry name" value="HAMP"/>
    <property type="match status" value="1"/>
</dbReference>
<dbReference type="InterPro" id="IPR004090">
    <property type="entry name" value="Chemotax_Me-accpt_rcpt"/>
</dbReference>
<evidence type="ECO:0000256" key="2">
    <source>
        <dbReference type="ARBA" id="ARBA00029447"/>
    </source>
</evidence>
<dbReference type="RefSeq" id="WP_211548732.1">
    <property type="nucleotide sequence ID" value="NZ_JAGTUF010000009.1"/>
</dbReference>
<gene>
    <name evidence="7" type="ORF">KEC16_10825</name>
</gene>
<comment type="similarity">
    <text evidence="2">Belongs to the methyl-accepting chemotaxis (MCP) protein family.</text>
</comment>
<dbReference type="PROSITE" id="PS50111">
    <property type="entry name" value="CHEMOTAXIS_TRANSDUC_2"/>
    <property type="match status" value="1"/>
</dbReference>
<keyword evidence="1 3" id="KW-0807">Transducer</keyword>
<feature type="transmembrane region" description="Helical" evidence="4">
    <location>
        <begin position="171"/>
        <end position="193"/>
    </location>
</feature>
<dbReference type="Gene3D" id="6.10.340.10">
    <property type="match status" value="1"/>
</dbReference>
<dbReference type="PROSITE" id="PS50885">
    <property type="entry name" value="HAMP"/>
    <property type="match status" value="1"/>
</dbReference>
<keyword evidence="4" id="KW-1133">Transmembrane helix</keyword>
<evidence type="ECO:0000256" key="3">
    <source>
        <dbReference type="PROSITE-ProRule" id="PRU00284"/>
    </source>
</evidence>
<dbReference type="PANTHER" id="PTHR32089">
    <property type="entry name" value="METHYL-ACCEPTING CHEMOTAXIS PROTEIN MCPB"/>
    <property type="match status" value="1"/>
</dbReference>
<dbReference type="PRINTS" id="PR00260">
    <property type="entry name" value="CHEMTRNSDUCR"/>
</dbReference>
<evidence type="ECO:0000313" key="7">
    <source>
        <dbReference type="EMBL" id="MBR9972204.1"/>
    </source>
</evidence>
<dbReference type="SMART" id="SM00283">
    <property type="entry name" value="MA"/>
    <property type="match status" value="1"/>
</dbReference>
<evidence type="ECO:0000256" key="1">
    <source>
        <dbReference type="ARBA" id="ARBA00023224"/>
    </source>
</evidence>
<dbReference type="Gene3D" id="1.10.287.950">
    <property type="entry name" value="Methyl-accepting chemotaxis protein"/>
    <property type="match status" value="1"/>
</dbReference>